<name>A0ABV3Q6X3_9BACL</name>
<reference evidence="2 3" key="1">
    <citation type="journal article" date="1979" name="Int. J. Syst. Evol. Microbiol.">
        <title>Bacillus globisporus subsp. marinus subsp. nov.</title>
        <authorList>
            <person name="Liu H."/>
        </authorList>
    </citation>
    <scope>NUCLEOTIDE SEQUENCE [LARGE SCALE GENOMIC DNA]</scope>
    <source>
        <strain evidence="2 3">DSM 1297</strain>
    </source>
</reference>
<dbReference type="PANTHER" id="PTHR34094">
    <property type="match status" value="1"/>
</dbReference>
<dbReference type="Proteomes" id="UP001556040">
    <property type="component" value="Unassembled WGS sequence"/>
</dbReference>
<accession>A0ABV3Q6X3</accession>
<keyword evidence="3" id="KW-1185">Reference proteome</keyword>
<dbReference type="Pfam" id="PF13349">
    <property type="entry name" value="DUF4097"/>
    <property type="match status" value="1"/>
</dbReference>
<evidence type="ECO:0000313" key="2">
    <source>
        <dbReference type="EMBL" id="MEW9503019.1"/>
    </source>
</evidence>
<evidence type="ECO:0000259" key="1">
    <source>
        <dbReference type="Pfam" id="PF13349"/>
    </source>
</evidence>
<dbReference type="EMBL" id="JBFMIA010000020">
    <property type="protein sequence ID" value="MEW9503019.1"/>
    <property type="molecule type" value="Genomic_DNA"/>
</dbReference>
<dbReference type="PANTHER" id="PTHR34094:SF1">
    <property type="entry name" value="PROTEIN FAM185A"/>
    <property type="match status" value="1"/>
</dbReference>
<sequence length="298" mass="32926">MKRRILGVVLIFLGIAAVYGIGKPFYKSIFATVEINEEKIIEAAYIEVVNIRTSSTNVKVVPATTNQITVYVDGIIVKKLEDTYHLKVKEADGQLNIEYLSNENIIGIKLESKKDINVRVTLPEKVYRELLITTSSGNIEVENVVADTFESKTTSGDQTIKDIKTNDDVLIHSTSGNIALKRNTMTAFTINTTSGDVETEALDSQRGQINTTSGSVTMNIKQMIKELDIATTSGDVKTDFENNPESLRIDFKGKSGKPDIQLKDIMYEYKDENSAIGVIGKGVHILKVRTSSGDLKVR</sequence>
<gene>
    <name evidence="2" type="ORF">AB1471_14600</name>
</gene>
<dbReference type="Gene3D" id="2.160.20.120">
    <property type="match status" value="1"/>
</dbReference>
<dbReference type="InterPro" id="IPR025164">
    <property type="entry name" value="Toastrack_DUF4097"/>
</dbReference>
<proteinExistence type="predicted"/>
<comment type="caution">
    <text evidence="2">The sequence shown here is derived from an EMBL/GenBank/DDBJ whole genome shotgun (WGS) entry which is preliminary data.</text>
</comment>
<feature type="domain" description="DUF4097" evidence="1">
    <location>
        <begin position="49"/>
        <end position="297"/>
    </location>
</feature>
<dbReference type="RefSeq" id="WP_367780507.1">
    <property type="nucleotide sequence ID" value="NZ_JBFMIA010000020.1"/>
</dbReference>
<evidence type="ECO:0000313" key="3">
    <source>
        <dbReference type="Proteomes" id="UP001556040"/>
    </source>
</evidence>
<protein>
    <submittedName>
        <fullName evidence="2">DUF4097 family beta strand repeat-containing protein</fullName>
    </submittedName>
</protein>
<organism evidence="2 3">
    <name type="scientific">Jeotgalibacillus marinus</name>
    <dbReference type="NCBI Taxonomy" id="86667"/>
    <lineage>
        <taxon>Bacteria</taxon>
        <taxon>Bacillati</taxon>
        <taxon>Bacillota</taxon>
        <taxon>Bacilli</taxon>
        <taxon>Bacillales</taxon>
        <taxon>Caryophanaceae</taxon>
        <taxon>Jeotgalibacillus</taxon>
    </lineage>
</organism>